<gene>
    <name evidence="2" type="ORF">BOW53_04100</name>
</gene>
<dbReference type="SUPFAM" id="SSF52833">
    <property type="entry name" value="Thioredoxin-like"/>
    <property type="match status" value="1"/>
</dbReference>
<dbReference type="Pfam" id="PF00085">
    <property type="entry name" value="Thioredoxin"/>
    <property type="match status" value="1"/>
</dbReference>
<accession>A0A1T2L8E9</accession>
<evidence type="ECO:0000313" key="2">
    <source>
        <dbReference type="EMBL" id="OOZ41365.1"/>
    </source>
</evidence>
<organism evidence="2 3">
    <name type="scientific">Solemya pervernicosa gill symbiont</name>
    <dbReference type="NCBI Taxonomy" id="642797"/>
    <lineage>
        <taxon>Bacteria</taxon>
        <taxon>Pseudomonadati</taxon>
        <taxon>Pseudomonadota</taxon>
        <taxon>Gammaproteobacteria</taxon>
        <taxon>sulfur-oxidizing symbionts</taxon>
    </lineage>
</organism>
<dbReference type="OrthoDB" id="5295821at2"/>
<dbReference type="InterPro" id="IPR013766">
    <property type="entry name" value="Thioredoxin_domain"/>
</dbReference>
<dbReference type="AlphaFoldDB" id="A0A1T2L8E9"/>
<comment type="caution">
    <text evidence="2">The sequence shown here is derived from an EMBL/GenBank/DDBJ whole genome shotgun (WGS) entry which is preliminary data.</text>
</comment>
<keyword evidence="3" id="KW-1185">Reference proteome</keyword>
<sequence>MRSIEEFEFHHTLEATPGLSIVFFTGVGCASCRHWKRLFETQPPDFPDLQLFEVDAERSQALTREFDVFHLPALFLYRDGQFHRPLQAEASPQGLQRAIELALELPSEEAP</sequence>
<reference evidence="2 3" key="1">
    <citation type="submission" date="2016-11" db="EMBL/GenBank/DDBJ databases">
        <title>Mixed transmission modes and dynamic genome evolution in an obligate animal-bacterial symbiosis.</title>
        <authorList>
            <person name="Russell S.L."/>
            <person name="Corbett-Detig R.B."/>
            <person name="Cavanaugh C.M."/>
        </authorList>
    </citation>
    <scope>NUCLEOTIDE SEQUENCE [LARGE SCALE GENOMIC DNA]</scope>
    <source>
        <strain evidence="2">Sveles-Q1</strain>
    </source>
</reference>
<dbReference type="Proteomes" id="UP000191110">
    <property type="component" value="Unassembled WGS sequence"/>
</dbReference>
<dbReference type="PROSITE" id="PS51257">
    <property type="entry name" value="PROKAR_LIPOPROTEIN"/>
    <property type="match status" value="1"/>
</dbReference>
<feature type="domain" description="Thioredoxin" evidence="1">
    <location>
        <begin position="5"/>
        <end position="99"/>
    </location>
</feature>
<dbReference type="InterPro" id="IPR036249">
    <property type="entry name" value="Thioredoxin-like_sf"/>
</dbReference>
<dbReference type="EMBL" id="MPRL01000011">
    <property type="protein sequence ID" value="OOZ41365.1"/>
    <property type="molecule type" value="Genomic_DNA"/>
</dbReference>
<name>A0A1T2L8E9_9GAMM</name>
<proteinExistence type="predicted"/>
<dbReference type="Gene3D" id="3.40.30.10">
    <property type="entry name" value="Glutaredoxin"/>
    <property type="match status" value="1"/>
</dbReference>
<evidence type="ECO:0000313" key="3">
    <source>
        <dbReference type="Proteomes" id="UP000191110"/>
    </source>
</evidence>
<evidence type="ECO:0000259" key="1">
    <source>
        <dbReference type="Pfam" id="PF00085"/>
    </source>
</evidence>
<dbReference type="CDD" id="cd02947">
    <property type="entry name" value="TRX_family"/>
    <property type="match status" value="1"/>
</dbReference>
<protein>
    <recommendedName>
        <fullName evidence="1">Thioredoxin domain-containing protein</fullName>
    </recommendedName>
</protein>